<dbReference type="GO" id="GO:0004674">
    <property type="term" value="F:protein serine/threonine kinase activity"/>
    <property type="evidence" value="ECO:0007669"/>
    <property type="project" value="UniProtKB-KW"/>
</dbReference>
<feature type="domain" description="Protein kinase" evidence="21">
    <location>
        <begin position="581"/>
        <end position="880"/>
    </location>
</feature>
<keyword evidence="11" id="KW-0418">Kinase</keyword>
<dbReference type="InterPro" id="IPR001611">
    <property type="entry name" value="Leu-rich_rpt"/>
</dbReference>
<evidence type="ECO:0000256" key="7">
    <source>
        <dbReference type="ARBA" id="ARBA00022692"/>
    </source>
</evidence>
<keyword evidence="8" id="KW-0732">Signal</keyword>
<dbReference type="SUPFAM" id="SSF52058">
    <property type="entry name" value="L domain-like"/>
    <property type="match status" value="1"/>
</dbReference>
<evidence type="ECO:0000256" key="3">
    <source>
        <dbReference type="ARBA" id="ARBA00012513"/>
    </source>
</evidence>
<dbReference type="PANTHER" id="PTHR45974:SF134">
    <property type="entry name" value="OS01G0960400 PROTEIN"/>
    <property type="match status" value="1"/>
</dbReference>
<dbReference type="PROSITE" id="PS50011">
    <property type="entry name" value="PROTEIN_KINASE_DOM"/>
    <property type="match status" value="1"/>
</dbReference>
<dbReference type="Gene3D" id="1.10.510.10">
    <property type="entry name" value="Transferase(Phosphotransferase) domain 1"/>
    <property type="match status" value="1"/>
</dbReference>
<dbReference type="InterPro" id="IPR013210">
    <property type="entry name" value="LRR_N_plant-typ"/>
</dbReference>
<evidence type="ECO:0000256" key="18">
    <source>
        <dbReference type="ARBA" id="ARBA00048679"/>
    </source>
</evidence>
<dbReference type="Pfam" id="PF08263">
    <property type="entry name" value="LRRNT_2"/>
    <property type="match status" value="1"/>
</dbReference>
<keyword evidence="6" id="KW-0808">Transferase</keyword>
<dbReference type="Proteomes" id="UP000237347">
    <property type="component" value="Unassembled WGS sequence"/>
</dbReference>
<keyword evidence="4" id="KW-0723">Serine/threonine-protein kinase</keyword>
<keyword evidence="12" id="KW-0067">ATP-binding</keyword>
<evidence type="ECO:0000256" key="11">
    <source>
        <dbReference type="ARBA" id="ARBA00022777"/>
    </source>
</evidence>
<dbReference type="SUPFAM" id="SSF56112">
    <property type="entry name" value="Protein kinase-like (PK-like)"/>
    <property type="match status" value="1"/>
</dbReference>
<reference evidence="22 23" key="1">
    <citation type="journal article" date="2018" name="Sci. Data">
        <title>The draft genome sequence of cork oak.</title>
        <authorList>
            <person name="Ramos A.M."/>
            <person name="Usie A."/>
            <person name="Barbosa P."/>
            <person name="Barros P.M."/>
            <person name="Capote T."/>
            <person name="Chaves I."/>
            <person name="Simoes F."/>
            <person name="Abreu I."/>
            <person name="Carrasquinho I."/>
            <person name="Faro C."/>
            <person name="Guimaraes J.B."/>
            <person name="Mendonca D."/>
            <person name="Nobrega F."/>
            <person name="Rodrigues L."/>
            <person name="Saibo N.J.M."/>
            <person name="Varela M.C."/>
            <person name="Egas C."/>
            <person name="Matos J."/>
            <person name="Miguel C.M."/>
            <person name="Oliveira M.M."/>
            <person name="Ricardo C.P."/>
            <person name="Goncalves S."/>
        </authorList>
    </citation>
    <scope>NUCLEOTIDE SEQUENCE [LARGE SCALE GENOMIC DNA]</scope>
    <source>
        <strain evidence="23">cv. HL8</strain>
    </source>
</reference>
<feature type="compositionally biased region" description="Polar residues" evidence="19">
    <location>
        <begin position="1"/>
        <end position="11"/>
    </location>
</feature>
<evidence type="ECO:0000256" key="17">
    <source>
        <dbReference type="ARBA" id="ARBA00047899"/>
    </source>
</evidence>
<dbReference type="SMART" id="SM00220">
    <property type="entry name" value="S_TKc"/>
    <property type="match status" value="1"/>
</dbReference>
<comment type="caution">
    <text evidence="22">The sequence shown here is derived from an EMBL/GenBank/DDBJ whole genome shotgun (WGS) entry which is preliminary data.</text>
</comment>
<comment type="similarity">
    <text evidence="2">Belongs to the protein kinase superfamily. Ser/Thr protein kinase family.</text>
</comment>
<evidence type="ECO:0000256" key="2">
    <source>
        <dbReference type="ARBA" id="ARBA00008684"/>
    </source>
</evidence>
<organism evidence="22 23">
    <name type="scientific">Quercus suber</name>
    <name type="common">Cork oak</name>
    <dbReference type="NCBI Taxonomy" id="58331"/>
    <lineage>
        <taxon>Eukaryota</taxon>
        <taxon>Viridiplantae</taxon>
        <taxon>Streptophyta</taxon>
        <taxon>Embryophyta</taxon>
        <taxon>Tracheophyta</taxon>
        <taxon>Spermatophyta</taxon>
        <taxon>Magnoliopsida</taxon>
        <taxon>eudicotyledons</taxon>
        <taxon>Gunneridae</taxon>
        <taxon>Pentapetalae</taxon>
        <taxon>rosids</taxon>
        <taxon>fabids</taxon>
        <taxon>Fagales</taxon>
        <taxon>Fagaceae</taxon>
        <taxon>Quercus</taxon>
    </lineage>
</organism>
<dbReference type="Pfam" id="PF00069">
    <property type="entry name" value="Pkinase"/>
    <property type="match status" value="1"/>
</dbReference>
<proteinExistence type="inferred from homology"/>
<evidence type="ECO:0000256" key="1">
    <source>
        <dbReference type="ARBA" id="ARBA00004370"/>
    </source>
</evidence>
<evidence type="ECO:0000256" key="12">
    <source>
        <dbReference type="ARBA" id="ARBA00022840"/>
    </source>
</evidence>
<evidence type="ECO:0000259" key="21">
    <source>
        <dbReference type="PROSITE" id="PS50011"/>
    </source>
</evidence>
<evidence type="ECO:0000256" key="5">
    <source>
        <dbReference type="ARBA" id="ARBA00022614"/>
    </source>
</evidence>
<dbReference type="FunFam" id="3.80.10.10:FF:000387">
    <property type="entry name" value="Probable LRR receptor-like serine/threonine-protein kinase At1g06840"/>
    <property type="match status" value="1"/>
</dbReference>
<keyword evidence="15" id="KW-0675">Receptor</keyword>
<evidence type="ECO:0000313" key="23">
    <source>
        <dbReference type="Proteomes" id="UP000237347"/>
    </source>
</evidence>
<accession>A0AAW0KRR2</accession>
<evidence type="ECO:0000256" key="20">
    <source>
        <dbReference type="SAM" id="Phobius"/>
    </source>
</evidence>
<name>A0AAW0KRR2_QUESU</name>
<evidence type="ECO:0000313" key="22">
    <source>
        <dbReference type="EMBL" id="KAK7842135.1"/>
    </source>
</evidence>
<evidence type="ECO:0000256" key="19">
    <source>
        <dbReference type="SAM" id="MobiDB-lite"/>
    </source>
</evidence>
<evidence type="ECO:0000256" key="9">
    <source>
        <dbReference type="ARBA" id="ARBA00022737"/>
    </source>
</evidence>
<dbReference type="InterPro" id="IPR032675">
    <property type="entry name" value="LRR_dom_sf"/>
</dbReference>
<dbReference type="Gene3D" id="3.80.10.10">
    <property type="entry name" value="Ribonuclease Inhibitor"/>
    <property type="match status" value="1"/>
</dbReference>
<feature type="region of interest" description="Disordered" evidence="19">
    <location>
        <begin position="1"/>
        <end position="25"/>
    </location>
</feature>
<comment type="catalytic activity">
    <reaction evidence="18">
        <text>L-seryl-[protein] + ATP = O-phospho-L-seryl-[protein] + ADP + H(+)</text>
        <dbReference type="Rhea" id="RHEA:17989"/>
        <dbReference type="Rhea" id="RHEA-COMP:9863"/>
        <dbReference type="Rhea" id="RHEA-COMP:11604"/>
        <dbReference type="ChEBI" id="CHEBI:15378"/>
        <dbReference type="ChEBI" id="CHEBI:29999"/>
        <dbReference type="ChEBI" id="CHEBI:30616"/>
        <dbReference type="ChEBI" id="CHEBI:83421"/>
        <dbReference type="ChEBI" id="CHEBI:456216"/>
        <dbReference type="EC" id="2.7.11.1"/>
    </reaction>
</comment>
<evidence type="ECO:0000256" key="15">
    <source>
        <dbReference type="ARBA" id="ARBA00023170"/>
    </source>
</evidence>
<dbReference type="InterPro" id="IPR011009">
    <property type="entry name" value="Kinase-like_dom_sf"/>
</dbReference>
<protein>
    <recommendedName>
        <fullName evidence="3">non-specific serine/threonine protein kinase</fullName>
        <ecNumber evidence="3">2.7.11.1</ecNumber>
    </recommendedName>
</protein>
<feature type="compositionally biased region" description="Low complexity" evidence="19">
    <location>
        <begin position="15"/>
        <end position="25"/>
    </location>
</feature>
<keyword evidence="13 20" id="KW-1133">Transmembrane helix</keyword>
<sequence length="880" mass="97131">MTSPSSSSNVKNPFVSSDVSSSDLVSGVIPSITPRLETFGKLVVFEPEDNWSFSHPMDTKVDMFLVRRVAPMVHGKVESSSSLYVSGMYLLKAWTYGLLIVAWLCCSSLLIGAQDTRITNPDEVKALQAIKSRLIDPNRNLSNWDRGDPCTSKWTGIVCYNTTLDDGYLHVDQLVLLNMNLSGSLAPELGQLSNLTILDFMWNNISGSIPKEIGNITSLFLLLLNGNQLTGPLPKELGYLPNLNRIQIDQNHISGPLPKSFAFLNEAKHFHMNNNSISGQIPPQLSRLPSLAHFQLDNNNFDGTTIPASYGNMSKLLKLSLRNCSLQGPVPDLSRIQQLGYIDLSSNQLNGTIPQNRLSASITTMSLANNSLNGSVPSAIWDSMTMNAKGNLTVELQNNNLSNITGSTVQPSNVTVWLQGNPLCNGNVNLQFCQPENDTQSLTNSTSVPIPTVCPPSYECSTTSTQSCICAAPLIVEFRLKSPGFIDFRPYIDDFEVYMTGGLNLFLNQLDFKNLWAWEVGPRLKVTLKFFPVNTSVFNSSEVQRITSNFTSWKIPLSYVFGPYELLRLDLLDVYKSEVGNSPSSGISKGALAGIVVGTIAGAVTLSVIVSLLILRVHMRKHHAVSKRRHGEYLMFMKLGCLGRHIMIFHFPCNCFTRPVKLARLTLVQAQHESFMLVLLWMQMLVYEFMSNGTLRDHLSVKSKEPLSFAMRLKIALGASKGILYLHTEVDPPIFHRDIKASNILLDSKYTAKVADFGLSRLAPVPDIEGDLPTHVSTVVKGTPGYLDPEYFLTHKLTDKSDVYSLGVVFLELLTGMHPISHGKNIVREVKHYRLVCLRFCSEKAMTSPSSSSNVKNPFVSSDVSGSDLVSGVVPSITPR</sequence>
<keyword evidence="14 20" id="KW-0472">Membrane</keyword>
<evidence type="ECO:0000256" key="6">
    <source>
        <dbReference type="ARBA" id="ARBA00022679"/>
    </source>
</evidence>
<dbReference type="PROSITE" id="PS00108">
    <property type="entry name" value="PROTEIN_KINASE_ST"/>
    <property type="match status" value="1"/>
</dbReference>
<keyword evidence="9" id="KW-0677">Repeat</keyword>
<evidence type="ECO:0000256" key="8">
    <source>
        <dbReference type="ARBA" id="ARBA00022729"/>
    </source>
</evidence>
<feature type="transmembrane region" description="Helical" evidence="20">
    <location>
        <begin position="591"/>
        <end position="615"/>
    </location>
</feature>
<evidence type="ECO:0000256" key="10">
    <source>
        <dbReference type="ARBA" id="ARBA00022741"/>
    </source>
</evidence>
<dbReference type="PANTHER" id="PTHR45974">
    <property type="entry name" value="RECEPTOR-LIKE PROTEIN 55"/>
    <property type="match status" value="1"/>
</dbReference>
<keyword evidence="10" id="KW-0547">Nucleotide-binding</keyword>
<dbReference type="EC" id="2.7.11.1" evidence="3"/>
<dbReference type="InterPro" id="IPR008271">
    <property type="entry name" value="Ser/Thr_kinase_AS"/>
</dbReference>
<dbReference type="EMBL" id="PKMF04000226">
    <property type="protein sequence ID" value="KAK7842135.1"/>
    <property type="molecule type" value="Genomic_DNA"/>
</dbReference>
<evidence type="ECO:0000256" key="13">
    <source>
        <dbReference type="ARBA" id="ARBA00022989"/>
    </source>
</evidence>
<evidence type="ECO:0000256" key="14">
    <source>
        <dbReference type="ARBA" id="ARBA00023136"/>
    </source>
</evidence>
<comment type="catalytic activity">
    <reaction evidence="17">
        <text>L-threonyl-[protein] + ATP = O-phospho-L-threonyl-[protein] + ADP + H(+)</text>
        <dbReference type="Rhea" id="RHEA:46608"/>
        <dbReference type="Rhea" id="RHEA-COMP:11060"/>
        <dbReference type="Rhea" id="RHEA-COMP:11605"/>
        <dbReference type="ChEBI" id="CHEBI:15378"/>
        <dbReference type="ChEBI" id="CHEBI:30013"/>
        <dbReference type="ChEBI" id="CHEBI:30616"/>
        <dbReference type="ChEBI" id="CHEBI:61977"/>
        <dbReference type="ChEBI" id="CHEBI:456216"/>
        <dbReference type="EC" id="2.7.11.1"/>
    </reaction>
</comment>
<dbReference type="GO" id="GO:0016020">
    <property type="term" value="C:membrane"/>
    <property type="evidence" value="ECO:0007669"/>
    <property type="project" value="UniProtKB-SubCell"/>
</dbReference>
<comment type="subcellular location">
    <subcellularLocation>
        <location evidence="1">Membrane</location>
    </subcellularLocation>
</comment>
<dbReference type="GO" id="GO:0005524">
    <property type="term" value="F:ATP binding"/>
    <property type="evidence" value="ECO:0007669"/>
    <property type="project" value="UniProtKB-KW"/>
</dbReference>
<dbReference type="Pfam" id="PF00560">
    <property type="entry name" value="LRR_1"/>
    <property type="match status" value="1"/>
</dbReference>
<evidence type="ECO:0000256" key="4">
    <source>
        <dbReference type="ARBA" id="ARBA00022527"/>
    </source>
</evidence>
<evidence type="ECO:0000256" key="16">
    <source>
        <dbReference type="ARBA" id="ARBA00023180"/>
    </source>
</evidence>
<keyword evidence="5" id="KW-0433">Leucine-rich repeat</keyword>
<keyword evidence="23" id="KW-1185">Reference proteome</keyword>
<keyword evidence="7 20" id="KW-0812">Transmembrane</keyword>
<dbReference type="AlphaFoldDB" id="A0AAW0KRR2"/>
<keyword evidence="16" id="KW-0325">Glycoprotein</keyword>
<dbReference type="InterPro" id="IPR000719">
    <property type="entry name" value="Prot_kinase_dom"/>
</dbReference>
<gene>
    <name evidence="22" type="ORF">CFP56_014292</name>
</gene>